<dbReference type="HOGENOM" id="CLU_2523094_0_0_11"/>
<evidence type="ECO:0000313" key="2">
    <source>
        <dbReference type="EMBL" id="ADU50036.1"/>
    </source>
</evidence>
<dbReference type="Proteomes" id="UP000008914">
    <property type="component" value="Chromosome"/>
</dbReference>
<keyword evidence="1" id="KW-0812">Transmembrane</keyword>
<organism evidence="2 3">
    <name type="scientific">Intrasporangium calvum (strain ATCC 23552 / DSM 43043 / JCM 3097 / NBRC 12989 / NCIMB 10167 / NRRL B-3866 / 7 KIP)</name>
    <dbReference type="NCBI Taxonomy" id="710696"/>
    <lineage>
        <taxon>Bacteria</taxon>
        <taxon>Bacillati</taxon>
        <taxon>Actinomycetota</taxon>
        <taxon>Actinomycetes</taxon>
        <taxon>Micrococcales</taxon>
        <taxon>Intrasporangiaceae</taxon>
        <taxon>Intrasporangium</taxon>
    </lineage>
</organism>
<protein>
    <submittedName>
        <fullName evidence="2">Uncharacterized protein</fullName>
    </submittedName>
</protein>
<feature type="transmembrane region" description="Helical" evidence="1">
    <location>
        <begin position="7"/>
        <end position="40"/>
    </location>
</feature>
<sequence>MTAAGRLLGLLAADLPTVLTTGGPVLVAAGLAILLGRLVLAGRLPVPAALVTALGAGLPALPLDLVPLGALTVLAGLGPLLRRG</sequence>
<name>E6S6L9_INTC7</name>
<feature type="transmembrane region" description="Helical" evidence="1">
    <location>
        <begin position="60"/>
        <end position="81"/>
    </location>
</feature>
<keyword evidence="1" id="KW-1133">Transmembrane helix</keyword>
<evidence type="ECO:0000313" key="3">
    <source>
        <dbReference type="Proteomes" id="UP000008914"/>
    </source>
</evidence>
<dbReference type="EMBL" id="CP002343">
    <property type="protein sequence ID" value="ADU50036.1"/>
    <property type="molecule type" value="Genomic_DNA"/>
</dbReference>
<accession>E6S6L9</accession>
<dbReference type="KEGG" id="ica:Intca_3563"/>
<proteinExistence type="predicted"/>
<dbReference type="RefSeq" id="WP_013494343.1">
    <property type="nucleotide sequence ID" value="NC_014830.1"/>
</dbReference>
<gene>
    <name evidence="2" type="ordered locus">Intca_3563</name>
</gene>
<dbReference type="STRING" id="710696.Intca_3563"/>
<keyword evidence="1" id="KW-0472">Membrane</keyword>
<evidence type="ECO:0000256" key="1">
    <source>
        <dbReference type="SAM" id="Phobius"/>
    </source>
</evidence>
<keyword evidence="3" id="KW-1185">Reference proteome</keyword>
<dbReference type="AlphaFoldDB" id="E6S6L9"/>
<reference evidence="2 3" key="1">
    <citation type="journal article" date="2010" name="Stand. Genomic Sci.">
        <title>Complete genome sequence of Intrasporangium calvum type strain (7 KIP).</title>
        <authorList>
            <person name="Del Rio T.G."/>
            <person name="Chertkov O."/>
            <person name="Yasawong M."/>
            <person name="Lucas S."/>
            <person name="Deshpande S."/>
            <person name="Cheng J.F."/>
            <person name="Detter C."/>
            <person name="Tapia R."/>
            <person name="Han C."/>
            <person name="Goodwin L."/>
            <person name="Pitluck S."/>
            <person name="Liolios K."/>
            <person name="Ivanova N."/>
            <person name="Mavromatis K."/>
            <person name="Pati A."/>
            <person name="Chen A."/>
            <person name="Palaniappan K."/>
            <person name="Land M."/>
            <person name="Hauser L."/>
            <person name="Chang Y.J."/>
            <person name="Jeffries C.D."/>
            <person name="Rohde M."/>
            <person name="Pukall R."/>
            <person name="Sikorski J."/>
            <person name="Goker M."/>
            <person name="Woyke T."/>
            <person name="Bristow J."/>
            <person name="Eisen J.A."/>
            <person name="Markowitz V."/>
            <person name="Hugenholtz P."/>
            <person name="Kyrpides N.C."/>
            <person name="Klenk H.P."/>
            <person name="Lapidus A."/>
        </authorList>
    </citation>
    <scope>NUCLEOTIDE SEQUENCE [LARGE SCALE GENOMIC DNA]</scope>
    <source>
        <strain evidence="3">ATCC 23552 / DSM 43043 / JCM 3097 / NBRC 12989 / 7 KIP</strain>
    </source>
</reference>